<feature type="compositionally biased region" description="Basic and acidic residues" evidence="1">
    <location>
        <begin position="75"/>
        <end position="98"/>
    </location>
</feature>
<dbReference type="AlphaFoldDB" id="A0A1H3XTX6"/>
<name>A0A1H3XTX6_9BACT</name>
<feature type="region of interest" description="Disordered" evidence="1">
    <location>
        <begin position="1"/>
        <end position="98"/>
    </location>
</feature>
<evidence type="ECO:0000313" key="2">
    <source>
        <dbReference type="EMBL" id="SEA02064.1"/>
    </source>
</evidence>
<dbReference type="Proteomes" id="UP000199656">
    <property type="component" value="Unassembled WGS sequence"/>
</dbReference>
<organism evidence="2 3">
    <name type="scientific">Chitinophaga terrae</name>
    <name type="common">ex Kim and Jung 2007</name>
    <dbReference type="NCBI Taxonomy" id="408074"/>
    <lineage>
        <taxon>Bacteria</taxon>
        <taxon>Pseudomonadati</taxon>
        <taxon>Bacteroidota</taxon>
        <taxon>Chitinophagia</taxon>
        <taxon>Chitinophagales</taxon>
        <taxon>Chitinophagaceae</taxon>
        <taxon>Chitinophaga</taxon>
    </lineage>
</organism>
<evidence type="ECO:0000256" key="1">
    <source>
        <dbReference type="SAM" id="MobiDB-lite"/>
    </source>
</evidence>
<evidence type="ECO:0000313" key="3">
    <source>
        <dbReference type="Proteomes" id="UP000199656"/>
    </source>
</evidence>
<dbReference type="STRING" id="408074.SAMN05660909_00451"/>
<gene>
    <name evidence="2" type="ORF">SAMN05660909_00451</name>
</gene>
<reference evidence="3" key="1">
    <citation type="submission" date="2016-10" db="EMBL/GenBank/DDBJ databases">
        <authorList>
            <person name="Varghese N."/>
            <person name="Submissions S."/>
        </authorList>
    </citation>
    <scope>NUCLEOTIDE SEQUENCE [LARGE SCALE GENOMIC DNA]</scope>
    <source>
        <strain evidence="3">DSM 23920</strain>
    </source>
</reference>
<sequence length="98" mass="10993">MYASPRHGMNFGFKNQSEVLTVKPRDMNNPKIAQTIPDPTSPDKQQPGRENPNPVQPPPDKPEVPDIPEEVPDIETPRKPADPKSGEQAFERKSPEQQ</sequence>
<proteinExistence type="predicted"/>
<dbReference type="EMBL" id="FNRL01000002">
    <property type="protein sequence ID" value="SEA02064.1"/>
    <property type="molecule type" value="Genomic_DNA"/>
</dbReference>
<keyword evidence="3" id="KW-1185">Reference proteome</keyword>
<accession>A0A1H3XTX6</accession>
<protein>
    <submittedName>
        <fullName evidence="2">Uncharacterized protein</fullName>
    </submittedName>
</protein>